<dbReference type="InParanoid" id="D8SCD6"/>
<dbReference type="AlphaFoldDB" id="D8SCD6"/>
<sequence>MTSFVTFILVAVISSVCNAQDLSFTATTPGLTKGKPNTFIGTTGDEIASSLLASKTPAMLWGSVPASAITNVCQKISQTGRQEYTAKIDGDWGGSEDLKLKVTNSSGTQFVFTDNYGRKSAIVCPSNAGGSGCGVYMTGSDVDSIYNKRLELVCSSQTLPAIRQIRQLEDSCLVGTLKNGRLDFSEIYAFGHRDRRVTSSTWNYPTQRPLSSRACISCQRCSKLATLQRCRCNVLPGPHQVREK</sequence>
<dbReference type="GO" id="GO:0031012">
    <property type="term" value="C:extracellular matrix"/>
    <property type="evidence" value="ECO:0000318"/>
    <property type="project" value="GO_Central"/>
</dbReference>
<evidence type="ECO:0000313" key="3">
    <source>
        <dbReference type="Proteomes" id="UP000001514"/>
    </source>
</evidence>
<feature type="chain" id="PRO_5003122594" evidence="1">
    <location>
        <begin position="20"/>
        <end position="244"/>
    </location>
</feature>
<evidence type="ECO:0000256" key="1">
    <source>
        <dbReference type="SAM" id="SignalP"/>
    </source>
</evidence>
<evidence type="ECO:0000313" key="2">
    <source>
        <dbReference type="EMBL" id="EFJ17687.1"/>
    </source>
</evidence>
<keyword evidence="3" id="KW-1185">Reference proteome</keyword>
<name>D8SCD6_SELML</name>
<dbReference type="Gramene" id="EFJ17687">
    <property type="protein sequence ID" value="EFJ17687"/>
    <property type="gene ID" value="SELMODRAFT_420557"/>
</dbReference>
<keyword evidence="1" id="KW-0732">Signal</keyword>
<protein>
    <submittedName>
        <fullName evidence="2">Uncharacterized protein</fullName>
    </submittedName>
</protein>
<gene>
    <name evidence="2" type="ORF">SELMODRAFT_420557</name>
</gene>
<proteinExistence type="predicted"/>
<dbReference type="HOGENOM" id="CLU_1139656_0_0_1"/>
<dbReference type="Proteomes" id="UP000001514">
    <property type="component" value="Unassembled WGS sequence"/>
</dbReference>
<reference evidence="2 3" key="1">
    <citation type="journal article" date="2011" name="Science">
        <title>The Selaginella genome identifies genetic changes associated with the evolution of vascular plants.</title>
        <authorList>
            <person name="Banks J.A."/>
            <person name="Nishiyama T."/>
            <person name="Hasebe M."/>
            <person name="Bowman J.L."/>
            <person name="Gribskov M."/>
            <person name="dePamphilis C."/>
            <person name="Albert V.A."/>
            <person name="Aono N."/>
            <person name="Aoyama T."/>
            <person name="Ambrose B.A."/>
            <person name="Ashton N.W."/>
            <person name="Axtell M.J."/>
            <person name="Barker E."/>
            <person name="Barker M.S."/>
            <person name="Bennetzen J.L."/>
            <person name="Bonawitz N.D."/>
            <person name="Chapple C."/>
            <person name="Cheng C."/>
            <person name="Correa L.G."/>
            <person name="Dacre M."/>
            <person name="DeBarry J."/>
            <person name="Dreyer I."/>
            <person name="Elias M."/>
            <person name="Engstrom E.M."/>
            <person name="Estelle M."/>
            <person name="Feng L."/>
            <person name="Finet C."/>
            <person name="Floyd S.K."/>
            <person name="Frommer W.B."/>
            <person name="Fujita T."/>
            <person name="Gramzow L."/>
            <person name="Gutensohn M."/>
            <person name="Harholt J."/>
            <person name="Hattori M."/>
            <person name="Heyl A."/>
            <person name="Hirai T."/>
            <person name="Hiwatashi Y."/>
            <person name="Ishikawa M."/>
            <person name="Iwata M."/>
            <person name="Karol K.G."/>
            <person name="Koehler B."/>
            <person name="Kolukisaoglu U."/>
            <person name="Kubo M."/>
            <person name="Kurata T."/>
            <person name="Lalonde S."/>
            <person name="Li K."/>
            <person name="Li Y."/>
            <person name="Litt A."/>
            <person name="Lyons E."/>
            <person name="Manning G."/>
            <person name="Maruyama T."/>
            <person name="Michael T.P."/>
            <person name="Mikami K."/>
            <person name="Miyazaki S."/>
            <person name="Morinaga S."/>
            <person name="Murata T."/>
            <person name="Mueller-Roeber B."/>
            <person name="Nelson D.R."/>
            <person name="Obara M."/>
            <person name="Oguri Y."/>
            <person name="Olmstead R.G."/>
            <person name="Onodera N."/>
            <person name="Petersen B.L."/>
            <person name="Pils B."/>
            <person name="Prigge M."/>
            <person name="Rensing S.A."/>
            <person name="Riano-Pachon D.M."/>
            <person name="Roberts A.W."/>
            <person name="Sato Y."/>
            <person name="Scheller H.V."/>
            <person name="Schulz B."/>
            <person name="Schulz C."/>
            <person name="Shakirov E.V."/>
            <person name="Shibagaki N."/>
            <person name="Shinohara N."/>
            <person name="Shippen D.E."/>
            <person name="Soerensen I."/>
            <person name="Sotooka R."/>
            <person name="Sugimoto N."/>
            <person name="Sugita M."/>
            <person name="Sumikawa N."/>
            <person name="Tanurdzic M."/>
            <person name="Theissen G."/>
            <person name="Ulvskov P."/>
            <person name="Wakazuki S."/>
            <person name="Weng J.K."/>
            <person name="Willats W.W."/>
            <person name="Wipf D."/>
            <person name="Wolf P.G."/>
            <person name="Yang L."/>
            <person name="Zimmer A.D."/>
            <person name="Zhu Q."/>
            <person name="Mitros T."/>
            <person name="Hellsten U."/>
            <person name="Loque D."/>
            <person name="Otillar R."/>
            <person name="Salamov A."/>
            <person name="Schmutz J."/>
            <person name="Shapiro H."/>
            <person name="Lindquist E."/>
            <person name="Lucas S."/>
            <person name="Rokhsar D."/>
            <person name="Grigoriev I.V."/>
        </authorList>
    </citation>
    <scope>NUCLEOTIDE SEQUENCE [LARGE SCALE GENOMIC DNA]</scope>
</reference>
<accession>D8SCD6</accession>
<dbReference type="EMBL" id="GL377612">
    <property type="protein sequence ID" value="EFJ17687.1"/>
    <property type="molecule type" value="Genomic_DNA"/>
</dbReference>
<organism evidence="3">
    <name type="scientific">Selaginella moellendorffii</name>
    <name type="common">Spikemoss</name>
    <dbReference type="NCBI Taxonomy" id="88036"/>
    <lineage>
        <taxon>Eukaryota</taxon>
        <taxon>Viridiplantae</taxon>
        <taxon>Streptophyta</taxon>
        <taxon>Embryophyta</taxon>
        <taxon>Tracheophyta</taxon>
        <taxon>Lycopodiopsida</taxon>
        <taxon>Selaginellales</taxon>
        <taxon>Selaginellaceae</taxon>
        <taxon>Selaginella</taxon>
    </lineage>
</organism>
<dbReference type="KEGG" id="smo:SELMODRAFT_420557"/>
<feature type="signal peptide" evidence="1">
    <location>
        <begin position="1"/>
        <end position="19"/>
    </location>
</feature>